<keyword evidence="4" id="KW-0472">Membrane</keyword>
<gene>
    <name evidence="7" type="ORF">SAMN04487911_12113</name>
</gene>
<protein>
    <recommendedName>
        <fullName evidence="6">Translocation and assembly module TamB C-terminal domain-containing protein</fullName>
    </recommendedName>
</protein>
<dbReference type="Pfam" id="PF04357">
    <property type="entry name" value="TamB"/>
    <property type="match status" value="1"/>
</dbReference>
<dbReference type="GO" id="GO:0005886">
    <property type="term" value="C:plasma membrane"/>
    <property type="evidence" value="ECO:0007669"/>
    <property type="project" value="InterPro"/>
</dbReference>
<feature type="region of interest" description="Disordered" evidence="5">
    <location>
        <begin position="1653"/>
        <end position="1672"/>
    </location>
</feature>
<feature type="compositionally biased region" description="Polar residues" evidence="5">
    <location>
        <begin position="1660"/>
        <end position="1672"/>
    </location>
</feature>
<evidence type="ECO:0000313" key="7">
    <source>
        <dbReference type="EMBL" id="SHJ43375.1"/>
    </source>
</evidence>
<keyword evidence="2" id="KW-0812">Transmembrane</keyword>
<feature type="domain" description="Translocation and assembly module TamB C-terminal" evidence="6">
    <location>
        <begin position="1181"/>
        <end position="1642"/>
    </location>
</feature>
<comment type="subcellular location">
    <subcellularLocation>
        <location evidence="1">Membrane</location>
        <topology evidence="1">Single-pass membrane protein</topology>
    </subcellularLocation>
</comment>
<dbReference type="InterPro" id="IPR007452">
    <property type="entry name" value="TamB_C"/>
</dbReference>
<evidence type="ECO:0000256" key="1">
    <source>
        <dbReference type="ARBA" id="ARBA00004167"/>
    </source>
</evidence>
<evidence type="ECO:0000259" key="6">
    <source>
        <dbReference type="Pfam" id="PF04357"/>
    </source>
</evidence>
<reference evidence="7 8" key="1">
    <citation type="submission" date="2016-11" db="EMBL/GenBank/DDBJ databases">
        <authorList>
            <person name="Jaros S."/>
            <person name="Januszkiewicz K."/>
            <person name="Wedrychowicz H."/>
        </authorList>
    </citation>
    <scope>NUCLEOTIDE SEQUENCE [LARGE SCALE GENOMIC DNA]</scope>
    <source>
        <strain evidence="7 8">CGMCC 1.8863</strain>
    </source>
</reference>
<dbReference type="GO" id="GO:0009306">
    <property type="term" value="P:protein secretion"/>
    <property type="evidence" value="ECO:0007669"/>
    <property type="project" value="InterPro"/>
</dbReference>
<evidence type="ECO:0000256" key="4">
    <source>
        <dbReference type="ARBA" id="ARBA00023136"/>
    </source>
</evidence>
<dbReference type="STRING" id="558155.SAMN04487911_12113"/>
<dbReference type="Proteomes" id="UP000184231">
    <property type="component" value="Unassembled WGS sequence"/>
</dbReference>
<keyword evidence="8" id="KW-1185">Reference proteome</keyword>
<evidence type="ECO:0000256" key="5">
    <source>
        <dbReference type="SAM" id="MobiDB-lite"/>
    </source>
</evidence>
<evidence type="ECO:0000256" key="2">
    <source>
        <dbReference type="ARBA" id="ARBA00022692"/>
    </source>
</evidence>
<accession>A0A1M6J9J9</accession>
<name>A0A1M6J9J9_9FLAO</name>
<dbReference type="OrthoDB" id="9811276at2"/>
<evidence type="ECO:0000313" key="8">
    <source>
        <dbReference type="Proteomes" id="UP000184231"/>
    </source>
</evidence>
<organism evidence="7 8">
    <name type="scientific">Arenibacter nanhaiticus</name>
    <dbReference type="NCBI Taxonomy" id="558155"/>
    <lineage>
        <taxon>Bacteria</taxon>
        <taxon>Pseudomonadati</taxon>
        <taxon>Bacteroidota</taxon>
        <taxon>Flavobacteriia</taxon>
        <taxon>Flavobacteriales</taxon>
        <taxon>Flavobacteriaceae</taxon>
        <taxon>Arenibacter</taxon>
    </lineage>
</organism>
<dbReference type="EMBL" id="FQYX01000021">
    <property type="protein sequence ID" value="SHJ43375.1"/>
    <property type="molecule type" value="Genomic_DNA"/>
</dbReference>
<dbReference type="RefSeq" id="WP_072765074.1">
    <property type="nucleotide sequence ID" value="NZ_FQYX01000021.1"/>
</dbReference>
<evidence type="ECO:0000256" key="3">
    <source>
        <dbReference type="ARBA" id="ARBA00022989"/>
    </source>
</evidence>
<proteinExistence type="predicted"/>
<keyword evidence="3" id="KW-1133">Transmembrane helix</keyword>
<sequence>MSEKKWYHNSVFRVLSRLVGIILLLFGASLLFVRSSWGQDIIIDKVVGYLADKTKTRVEVEKLYITFNGNILLKGLYLEDQQGDTLIYSKELEASLALVPLIRGDKFHLKKLAWSGVKARIAKEQGALAYNYEFLVDAFSSPTDTSVTTTQAPTEPMAMEIGSVVFSDFDIAIKDEVSGMLGNLHLGGVILKMKEIDLASMKFHLGEASISNTSIFYEQSKLIASVQDTTSTALPYIAIDALMLNNVKATYKDQPQEMVAEIEIGDFLLKLPQADLAQKKIELSSLAINKSYFHLETATKANPTLKDSEEKETLPSFIWPDWDISVAEISLNDNQFSYKDGDVSATKGLFNAQDMGFSVVSLHLSEISLLDKNAQLVLDDFSFREKSGFAINELGFKLMAGQRDLSLTNLVMGTNNSRLQGKVLLQYESIDHLIQTPEKTRINAGFPEIQLGVSDAFVFQPTLEKNPYFKSLGLHPLRARVTAGGTLENLQIDNTAIAWGKATTIDIKGSVHNPMEPKSLNFDISKLNFRTDKKAISSFVSESQLGVDIPKTLIVKAQFKGSLDDVVSKLTINMPEGDLLFDGQLTSKNTLAFKGLLQVKGLELDKLLQNDALGKISFTANTWGKGKDVNSLDAGVQVDFSELQLLHYNYANLTLNGELKKGKGAVRLNFKDNNLDLFANTIVALDSVSPEFDVFIDLKGADFAALGITKDDIRATLKLKANFKGSAEQFDFRGTITDGVTVYNKTSYPIDDVAINTRVDDRGTLLNMTGKMLMVALESNKNPEYLLAALRQQFNSYLEDSTKREEAIVPTTMKMDLRVHKTPMLEKVLLPGLERMEDIKLHFDYKEADNTITANLQAPFIQYKESKVDSLHLNLEGVGAALKFTFGIEGLESGPLLIKKTYFDGEVKDKTLFLDFNAMDHSEKLVYLATQIEKQGDTLALHINPKSLIFNKKQWQIPAENQLLYAPNYIRAKDFILSRNQQELAVSSSFSDQKKEHIGVLFSNFRLSTFSSLLNPDESLAKGTLKGNFILEDPFGSTGLVTDLDIEQLEITGIPMGHLATRATSKNGNNYDFDLRVNGGDLDLSVNGGFLAAESGAELNLDLVLNELKIKALEQFAQGAITETTGSVNGKFKVFGTLEEPLYQGSFNFDQAGLLLKSLNTRFTMAHETVSLDNKGIYLRNFTITDANSNRFALDGEVGTKNLLNPTFALKVKANDFQVINATIEDNQQYYGKVKMDADMTLSGNLKMPKITGILRINEGSDFTFVVPESQLDITEREGVVIFVNKENPNDILTRNKDDGASSAILTGYAIDTQLSVENNATFTIVIDERSGDNFQISGKGDFIVGVEPSGRTTLSGRYEVKKGHYEASLYNLVKRRFEISPGSSIIWNGDPLDASLDIKAIYKVETSAAPLMATKISTQNAAESSKYKQKVPFLVYLNVDGSLLLPELSFNLDIPEAEQGAFGGAVYGQVQQLNKQEEELNKQVFSLLVLNRFFPGATSDGSSGGAASIARDNVNKVLSGQLNNFSEKLIGKTGVDLDFGLDSFTDYQGDAPQDRTQLDISASKRLFNNRLIVQVGSEVDLEGSSQVSGEGTPVIGNVNLEYLLTENGRFRIKGFRKNEFESVIDGQLIVTGVALIFNREFNKFKELWSRQLKDDETQKAPQKQENGGQKE</sequence>